<keyword evidence="2" id="KW-1185">Reference proteome</keyword>
<organism evidence="1 2">
    <name type="scientific">Prauserella flavalba</name>
    <dbReference type="NCBI Taxonomy" id="1477506"/>
    <lineage>
        <taxon>Bacteria</taxon>
        <taxon>Bacillati</taxon>
        <taxon>Actinomycetota</taxon>
        <taxon>Actinomycetes</taxon>
        <taxon>Pseudonocardiales</taxon>
        <taxon>Pseudonocardiaceae</taxon>
        <taxon>Prauserella</taxon>
    </lineage>
</organism>
<name>A0A318LPB1_9PSEU</name>
<proteinExistence type="predicted"/>
<gene>
    <name evidence="1" type="ORF">BA062_13395</name>
</gene>
<dbReference type="RefSeq" id="WP_110336408.1">
    <property type="nucleotide sequence ID" value="NZ_MASU01000005.1"/>
</dbReference>
<dbReference type="OrthoDB" id="5197308at2"/>
<dbReference type="EMBL" id="MASU01000005">
    <property type="protein sequence ID" value="PXY36396.1"/>
    <property type="molecule type" value="Genomic_DNA"/>
</dbReference>
<dbReference type="Proteomes" id="UP000247892">
    <property type="component" value="Unassembled WGS sequence"/>
</dbReference>
<sequence>MTYHRPFAILPRLPGASLAVVAGTRPESVLDRLACGLTVAIAGPGDTIVVLRDGSVVEAGPAADLIAADGVYARLRRAWAGAAA</sequence>
<protein>
    <submittedName>
        <fullName evidence="1">Uncharacterized protein</fullName>
    </submittedName>
</protein>
<reference evidence="1 2" key="1">
    <citation type="submission" date="2016-07" db="EMBL/GenBank/DDBJ databases">
        <title>Draft genome sequence of Prauserella sp. YIM 121212, isolated from alkaline soil.</title>
        <authorList>
            <person name="Ruckert C."/>
            <person name="Albersmeier A."/>
            <person name="Jiang C.-L."/>
            <person name="Jiang Y."/>
            <person name="Kalinowski J."/>
            <person name="Schneider O."/>
            <person name="Winkler A."/>
            <person name="Zotchev S.B."/>
        </authorList>
    </citation>
    <scope>NUCLEOTIDE SEQUENCE [LARGE SCALE GENOMIC DNA]</scope>
    <source>
        <strain evidence="1 2">YIM 121212</strain>
    </source>
</reference>
<accession>A0A318LPB1</accession>
<comment type="caution">
    <text evidence="1">The sequence shown here is derived from an EMBL/GenBank/DDBJ whole genome shotgun (WGS) entry which is preliminary data.</text>
</comment>
<dbReference type="AlphaFoldDB" id="A0A318LPB1"/>
<evidence type="ECO:0000313" key="2">
    <source>
        <dbReference type="Proteomes" id="UP000247892"/>
    </source>
</evidence>
<evidence type="ECO:0000313" key="1">
    <source>
        <dbReference type="EMBL" id="PXY36396.1"/>
    </source>
</evidence>